<evidence type="ECO:0000313" key="2">
    <source>
        <dbReference type="Proteomes" id="UP000600799"/>
    </source>
</evidence>
<dbReference type="EMBL" id="JADQDC010000005">
    <property type="protein sequence ID" value="MBF9151244.1"/>
    <property type="molecule type" value="Genomic_DNA"/>
</dbReference>
<dbReference type="Pfam" id="PF08780">
    <property type="entry name" value="NTase_sub_bind"/>
    <property type="match status" value="1"/>
</dbReference>
<evidence type="ECO:0000313" key="1">
    <source>
        <dbReference type="EMBL" id="MBF9151244.1"/>
    </source>
</evidence>
<dbReference type="NCBIfam" id="TIGR01987">
    <property type="entry name" value="HI0074"/>
    <property type="match status" value="1"/>
</dbReference>
<keyword evidence="2" id="KW-1185">Reference proteome</keyword>
<protein>
    <submittedName>
        <fullName evidence="1">Nucleotidyltransferase substrate binding protein</fullName>
    </submittedName>
</protein>
<sequence length="133" mass="15044">MPLDFSPLANAVARLDEGLARFRTDESDTQIRDGLIQRFEFTYDLAHKMLRRALEEGAANPEAIDRLTFPDLIRTGVEQGLVAGQWAEWRTFREMRNITSHTYDEAKAVQVVAAIPAFLAEARGLLDRLQARA</sequence>
<dbReference type="Proteomes" id="UP000600799">
    <property type="component" value="Unassembled WGS sequence"/>
</dbReference>
<proteinExistence type="predicted"/>
<dbReference type="InterPro" id="IPR010235">
    <property type="entry name" value="HepT"/>
</dbReference>
<name>A0ABS0HG58_9SPHN</name>
<gene>
    <name evidence="1" type="ORF">I2488_09545</name>
</gene>
<accession>A0ABS0HG58</accession>
<comment type="caution">
    <text evidence="1">The sequence shown here is derived from an EMBL/GenBank/DDBJ whole genome shotgun (WGS) entry which is preliminary data.</text>
</comment>
<organism evidence="1 2">
    <name type="scientific">Novosphingobium jiangmenense</name>
    <dbReference type="NCBI Taxonomy" id="2791981"/>
    <lineage>
        <taxon>Bacteria</taxon>
        <taxon>Pseudomonadati</taxon>
        <taxon>Pseudomonadota</taxon>
        <taxon>Alphaproteobacteria</taxon>
        <taxon>Sphingomonadales</taxon>
        <taxon>Sphingomonadaceae</taxon>
        <taxon>Novosphingobium</taxon>
    </lineage>
</organism>
<dbReference type="Gene3D" id="1.20.120.330">
    <property type="entry name" value="Nucleotidyltransferases domain 2"/>
    <property type="match status" value="1"/>
</dbReference>
<dbReference type="SUPFAM" id="SSF81593">
    <property type="entry name" value="Nucleotidyltransferase substrate binding subunit/domain"/>
    <property type="match status" value="1"/>
</dbReference>
<reference evidence="1 2" key="1">
    <citation type="submission" date="2020-11" db="EMBL/GenBank/DDBJ databases">
        <title>The genome sequence of Novosphingobium sp. 1Y9A.</title>
        <authorList>
            <person name="Liu Y."/>
        </authorList>
    </citation>
    <scope>NUCLEOTIDE SEQUENCE [LARGE SCALE GENOMIC DNA]</scope>
    <source>
        <strain evidence="1 2">1Y9A</strain>
    </source>
</reference>